<dbReference type="Proteomes" id="UP000712281">
    <property type="component" value="Unassembled WGS sequence"/>
</dbReference>
<feature type="region of interest" description="Disordered" evidence="7">
    <location>
        <begin position="525"/>
        <end position="544"/>
    </location>
</feature>
<evidence type="ECO:0000256" key="2">
    <source>
        <dbReference type="ARBA" id="ARBA00023015"/>
    </source>
</evidence>
<sequence length="581" mass="66151">MHRSDRFKTEQKQNTDHDDLCFRISGRYGDSASSSSWRVKGSIPQKQNRVQERSREWRCPDPPARSNRSPDSQRTISKPHRLHRSDHSRRRTGQYSSYGPRLEWQPVRVATRSREEQHRDDNEQNNEQEERESEEDRRQRIKGKAVARNSSDKEGNGASDGGASGTFKTKEPLPNNVTLPKEIPVTQVNTTQSMQSTQSQEKGLAVQKTPTPSSPEQAEKRDNQIPMSERLKIGFTGKNPAAQETDLLTEEEINQMADQYASVDFDMDEDMLNDDDLLDEELEENIVIPETQECEKQSNLPQQEEDRVVRDVGNEKEKEKTTTKKPRPAASKEQELSKNAQKDMIPPISINKQMVFPENTNWLSDYPLIDGVFSHQSHTFPWQIDGSATVSVEEVDGFLCDSDVIKEPGSKKRVKSDSYAGPSSKACREKQRRDKLNDKLTELSSILEPGRAPKTDKVAIINDAIRMVNQARDEAQRLKDLNSNLREKIKELKDEKNELRDEKQKLKIEKDRIEQQLKAINTQPLPAQPCFLSNPPTLSQGQAPGSKLVPYTSYPGFAMWQFMPPAAVDTSQDHVLRPPVA</sequence>
<dbReference type="GO" id="GO:0006879">
    <property type="term" value="P:intracellular iron ion homeostasis"/>
    <property type="evidence" value="ECO:0007669"/>
    <property type="project" value="InterPro"/>
</dbReference>
<dbReference type="PANTHER" id="PTHR46133:SF13">
    <property type="entry name" value="TRANSCRIPTION FACTOR BHLH115"/>
    <property type="match status" value="1"/>
</dbReference>
<name>A0A8S9G937_BRACR</name>
<feature type="compositionally biased region" description="Low complexity" evidence="7">
    <location>
        <begin position="186"/>
        <end position="200"/>
    </location>
</feature>
<protein>
    <recommendedName>
        <fullName evidence="8">BHLH domain-containing protein</fullName>
    </recommendedName>
</protein>
<dbReference type="AlphaFoldDB" id="A0A8S9G937"/>
<dbReference type="Pfam" id="PF00010">
    <property type="entry name" value="HLH"/>
    <property type="match status" value="1"/>
</dbReference>
<evidence type="ECO:0000256" key="6">
    <source>
        <dbReference type="SAM" id="Coils"/>
    </source>
</evidence>
<dbReference type="PROSITE" id="PS50888">
    <property type="entry name" value="BHLH"/>
    <property type="match status" value="1"/>
</dbReference>
<dbReference type="InterPro" id="IPR044818">
    <property type="entry name" value="ILR3-like"/>
</dbReference>
<feature type="compositionally biased region" description="Basic and acidic residues" evidence="7">
    <location>
        <begin position="49"/>
        <end position="59"/>
    </location>
</feature>
<keyword evidence="5" id="KW-0539">Nucleus</keyword>
<reference evidence="9" key="1">
    <citation type="submission" date="2019-12" db="EMBL/GenBank/DDBJ databases">
        <title>Genome sequencing and annotation of Brassica cretica.</title>
        <authorList>
            <person name="Studholme D.J."/>
            <person name="Sarris P.F."/>
        </authorList>
    </citation>
    <scope>NUCLEOTIDE SEQUENCE</scope>
    <source>
        <strain evidence="9">PFS-001/15</strain>
        <tissue evidence="9">Leaf</tissue>
    </source>
</reference>
<feature type="compositionally biased region" description="Basic residues" evidence="7">
    <location>
        <begin position="77"/>
        <end position="92"/>
    </location>
</feature>
<evidence type="ECO:0000256" key="7">
    <source>
        <dbReference type="SAM" id="MobiDB-lite"/>
    </source>
</evidence>
<dbReference type="InterPro" id="IPR011598">
    <property type="entry name" value="bHLH_dom"/>
</dbReference>
<dbReference type="SMART" id="SM00353">
    <property type="entry name" value="HLH"/>
    <property type="match status" value="1"/>
</dbReference>
<feature type="domain" description="BHLH" evidence="8">
    <location>
        <begin position="420"/>
        <end position="471"/>
    </location>
</feature>
<dbReference type="InterPro" id="IPR036638">
    <property type="entry name" value="HLH_DNA-bd_sf"/>
</dbReference>
<evidence type="ECO:0000313" key="10">
    <source>
        <dbReference type="Proteomes" id="UP000712281"/>
    </source>
</evidence>
<dbReference type="GO" id="GO:0005634">
    <property type="term" value="C:nucleus"/>
    <property type="evidence" value="ECO:0007669"/>
    <property type="project" value="UniProtKB-SubCell"/>
</dbReference>
<feature type="region of interest" description="Disordered" evidence="7">
    <location>
        <begin position="1"/>
        <end position="227"/>
    </location>
</feature>
<gene>
    <name evidence="9" type="ORF">F2Q68_00032379</name>
</gene>
<feature type="compositionally biased region" description="Basic and acidic residues" evidence="7">
    <location>
        <begin position="112"/>
        <end position="122"/>
    </location>
</feature>
<dbReference type="Gene3D" id="4.10.280.10">
    <property type="entry name" value="Helix-loop-helix DNA-binding domain"/>
    <property type="match status" value="1"/>
</dbReference>
<dbReference type="GO" id="GO:0003677">
    <property type="term" value="F:DNA binding"/>
    <property type="evidence" value="ECO:0007669"/>
    <property type="project" value="UniProtKB-KW"/>
</dbReference>
<feature type="compositionally biased region" description="Basic and acidic residues" evidence="7">
    <location>
        <begin position="1"/>
        <end position="21"/>
    </location>
</feature>
<feature type="coiled-coil region" evidence="6">
    <location>
        <begin position="461"/>
        <end position="523"/>
    </location>
</feature>
<accession>A0A8S9G937</accession>
<evidence type="ECO:0000313" key="9">
    <source>
        <dbReference type="EMBL" id="KAF2541839.1"/>
    </source>
</evidence>
<keyword evidence="6" id="KW-0175">Coiled coil</keyword>
<evidence type="ECO:0000256" key="1">
    <source>
        <dbReference type="ARBA" id="ARBA00004123"/>
    </source>
</evidence>
<dbReference type="FunFam" id="4.10.280.10:FF:000165">
    <property type="entry name" value="Transcription factor bHLH104"/>
    <property type="match status" value="1"/>
</dbReference>
<feature type="region of interest" description="Disordered" evidence="7">
    <location>
        <begin position="410"/>
        <end position="432"/>
    </location>
</feature>
<evidence type="ECO:0000256" key="3">
    <source>
        <dbReference type="ARBA" id="ARBA00023125"/>
    </source>
</evidence>
<organism evidence="9 10">
    <name type="scientific">Brassica cretica</name>
    <name type="common">Mustard</name>
    <dbReference type="NCBI Taxonomy" id="69181"/>
    <lineage>
        <taxon>Eukaryota</taxon>
        <taxon>Viridiplantae</taxon>
        <taxon>Streptophyta</taxon>
        <taxon>Embryophyta</taxon>
        <taxon>Tracheophyta</taxon>
        <taxon>Spermatophyta</taxon>
        <taxon>Magnoliopsida</taxon>
        <taxon>eudicotyledons</taxon>
        <taxon>Gunneridae</taxon>
        <taxon>Pentapetalae</taxon>
        <taxon>rosids</taxon>
        <taxon>malvids</taxon>
        <taxon>Brassicales</taxon>
        <taxon>Brassicaceae</taxon>
        <taxon>Brassiceae</taxon>
        <taxon>Brassica</taxon>
    </lineage>
</organism>
<dbReference type="CDD" id="cd11446">
    <property type="entry name" value="bHLH_AtILR3_like"/>
    <property type="match status" value="1"/>
</dbReference>
<evidence type="ECO:0000256" key="5">
    <source>
        <dbReference type="ARBA" id="ARBA00023242"/>
    </source>
</evidence>
<evidence type="ECO:0000259" key="8">
    <source>
        <dbReference type="PROSITE" id="PS50888"/>
    </source>
</evidence>
<dbReference type="GO" id="GO:0003700">
    <property type="term" value="F:DNA-binding transcription factor activity"/>
    <property type="evidence" value="ECO:0007669"/>
    <property type="project" value="InterPro"/>
</dbReference>
<feature type="compositionally biased region" description="Polar residues" evidence="7">
    <location>
        <begin position="66"/>
        <end position="76"/>
    </location>
</feature>
<feature type="compositionally biased region" description="Acidic residues" evidence="7">
    <location>
        <begin position="123"/>
        <end position="133"/>
    </location>
</feature>
<dbReference type="PANTHER" id="PTHR46133">
    <property type="entry name" value="BHLH TRANSCRIPTION FACTOR"/>
    <property type="match status" value="1"/>
</dbReference>
<dbReference type="EMBL" id="QGKW02002005">
    <property type="protein sequence ID" value="KAF2541839.1"/>
    <property type="molecule type" value="Genomic_DNA"/>
</dbReference>
<feature type="region of interest" description="Disordered" evidence="7">
    <location>
        <begin position="288"/>
        <end position="343"/>
    </location>
</feature>
<comment type="subcellular location">
    <subcellularLocation>
        <location evidence="1">Nucleus</location>
    </subcellularLocation>
</comment>
<feature type="compositionally biased region" description="Basic and acidic residues" evidence="7">
    <location>
        <begin position="304"/>
        <end position="322"/>
    </location>
</feature>
<evidence type="ECO:0000256" key="4">
    <source>
        <dbReference type="ARBA" id="ARBA00023163"/>
    </source>
</evidence>
<keyword evidence="2" id="KW-0805">Transcription regulation</keyword>
<dbReference type="SUPFAM" id="SSF47459">
    <property type="entry name" value="HLH, helix-loop-helix DNA-binding domain"/>
    <property type="match status" value="1"/>
</dbReference>
<proteinExistence type="predicted"/>
<keyword evidence="3" id="KW-0238">DNA-binding</keyword>
<keyword evidence="4" id="KW-0804">Transcription</keyword>
<feature type="compositionally biased region" description="Polar residues" evidence="7">
    <location>
        <begin position="534"/>
        <end position="543"/>
    </location>
</feature>
<comment type="caution">
    <text evidence="9">The sequence shown here is derived from an EMBL/GenBank/DDBJ whole genome shotgun (WGS) entry which is preliminary data.</text>
</comment>
<dbReference type="GO" id="GO:0046983">
    <property type="term" value="F:protein dimerization activity"/>
    <property type="evidence" value="ECO:0007669"/>
    <property type="project" value="InterPro"/>
</dbReference>